<feature type="domain" description="ABC transmembrane type-1" evidence="9">
    <location>
        <begin position="54"/>
        <end position="261"/>
    </location>
</feature>
<dbReference type="PROSITE" id="PS50928">
    <property type="entry name" value="ABC_TM1"/>
    <property type="match status" value="2"/>
</dbReference>
<evidence type="ECO:0000256" key="7">
    <source>
        <dbReference type="ARBA" id="ARBA00023136"/>
    </source>
</evidence>
<dbReference type="EMBL" id="CP120733">
    <property type="protein sequence ID" value="WFD11147.1"/>
    <property type="molecule type" value="Genomic_DNA"/>
</dbReference>
<keyword evidence="2 8" id="KW-0813">Transport</keyword>
<evidence type="ECO:0000256" key="1">
    <source>
        <dbReference type="ARBA" id="ARBA00004429"/>
    </source>
</evidence>
<feature type="transmembrane region" description="Helical" evidence="8">
    <location>
        <begin position="185"/>
        <end position="207"/>
    </location>
</feature>
<evidence type="ECO:0000256" key="8">
    <source>
        <dbReference type="RuleBase" id="RU363032"/>
    </source>
</evidence>
<feature type="transmembrane region" description="Helical" evidence="8">
    <location>
        <begin position="371"/>
        <end position="390"/>
    </location>
</feature>
<dbReference type="SUPFAM" id="SSF161098">
    <property type="entry name" value="MetI-like"/>
    <property type="match status" value="2"/>
</dbReference>
<proteinExistence type="inferred from homology"/>
<dbReference type="Pfam" id="PF00528">
    <property type="entry name" value="BPD_transp_1"/>
    <property type="match status" value="1"/>
</dbReference>
<dbReference type="Proteomes" id="UP001222800">
    <property type="component" value="Chromosome"/>
</dbReference>
<evidence type="ECO:0000313" key="11">
    <source>
        <dbReference type="Proteomes" id="UP001222800"/>
    </source>
</evidence>
<dbReference type="PANTHER" id="PTHR43357">
    <property type="entry name" value="INNER MEMBRANE ABC TRANSPORTER PERMEASE PROTEIN YDCV"/>
    <property type="match status" value="1"/>
</dbReference>
<dbReference type="PANTHER" id="PTHR43357:SF3">
    <property type="entry name" value="FE(3+)-TRANSPORT SYSTEM PERMEASE PROTEIN FBPB 2"/>
    <property type="match status" value="1"/>
</dbReference>
<dbReference type="CDD" id="cd06261">
    <property type="entry name" value="TM_PBP2"/>
    <property type="match status" value="2"/>
</dbReference>
<evidence type="ECO:0000256" key="6">
    <source>
        <dbReference type="ARBA" id="ARBA00022989"/>
    </source>
</evidence>
<keyword evidence="7 8" id="KW-0472">Membrane</keyword>
<gene>
    <name evidence="10" type="ORF">P4S50_03460</name>
</gene>
<feature type="transmembrane region" description="Helical" evidence="8">
    <location>
        <begin position="326"/>
        <end position="351"/>
    </location>
</feature>
<keyword evidence="4" id="KW-0997">Cell inner membrane</keyword>
<dbReference type="RefSeq" id="WP_277733133.1">
    <property type="nucleotide sequence ID" value="NZ_CP120733.1"/>
</dbReference>
<comment type="similarity">
    <text evidence="8">Belongs to the binding-protein-dependent transport system permease family.</text>
</comment>
<feature type="transmembrane region" description="Helical" evidence="8">
    <location>
        <begin position="12"/>
        <end position="34"/>
    </location>
</feature>
<protein>
    <submittedName>
        <fullName evidence="10">Iron ABC transporter permease</fullName>
    </submittedName>
</protein>
<sequence>MIKYRKQNFNIWSILSFVFIALVIMPNINIFISIFQKPNENWFHIKEYMLKSYILNSMTLVIFTGLFTVIIGVSLAWIISVYEFPMRSFFKWGLILPLSIPSYIGAYTYNGILNYTGVIQTFLRNSFNMKIDQKYFDIMSIKGAVFIFTISLFPYVYIITRSFLEKQSAALIENARVLGRNLIDIFIFVVMPISRGAIIGGASLVVLEVLNDYGVVQYFGIPTFSTAIFKTWFGMGDTDSAIRLSGVLMLIVIMILISEKVLRGNKKFSSTNTKIRPISRIKLKGFKSNLAFGYCFFIFSIGFLIPTIQLIYWSTLTYKKILNIEFFNLIFNSFGVAAIAASLVVIMAVVIANYCRINENFISKLYSKATLIGYSIPAAVIAISVIMFFIKIDKNFYWIYKMIDSDSKKMLLSTSLIMLIFAYMIRFLAVGYNSIESGFEKVGKKFFEASRMLGMSVTQTFFKVDLKMIKPAVLSAFLLVFVDVLKELSLTLILRPFNFNTLPTKVFEYANDEMIPESSIPSLVIIIISFISIYLFYKIGDKESA</sequence>
<reference evidence="10 11" key="1">
    <citation type="submission" date="2023-03" db="EMBL/GenBank/DDBJ databases">
        <title>Complete genome sequence of Tepidibacter sp. SWIR-1, isolated from a deep-sea hydrothermal vent.</title>
        <authorList>
            <person name="Li X."/>
        </authorList>
    </citation>
    <scope>NUCLEOTIDE SEQUENCE [LARGE SCALE GENOMIC DNA]</scope>
    <source>
        <strain evidence="10 11">SWIR-1</strain>
    </source>
</reference>
<evidence type="ECO:0000259" key="9">
    <source>
        <dbReference type="PROSITE" id="PS50928"/>
    </source>
</evidence>
<feature type="transmembrane region" description="Helical" evidence="8">
    <location>
        <begin position="410"/>
        <end position="435"/>
    </location>
</feature>
<feature type="transmembrane region" description="Helical" evidence="8">
    <location>
        <begin position="144"/>
        <end position="164"/>
    </location>
</feature>
<keyword evidence="11" id="KW-1185">Reference proteome</keyword>
<evidence type="ECO:0000313" key="10">
    <source>
        <dbReference type="EMBL" id="WFD11147.1"/>
    </source>
</evidence>
<evidence type="ECO:0000256" key="5">
    <source>
        <dbReference type="ARBA" id="ARBA00022692"/>
    </source>
</evidence>
<feature type="transmembrane region" description="Helical" evidence="8">
    <location>
        <begin position="290"/>
        <end position="314"/>
    </location>
</feature>
<feature type="transmembrane region" description="Helical" evidence="8">
    <location>
        <begin position="54"/>
        <end position="77"/>
    </location>
</feature>
<comment type="subcellular location">
    <subcellularLocation>
        <location evidence="1">Cell inner membrane</location>
        <topology evidence="1">Multi-pass membrane protein</topology>
    </subcellularLocation>
    <subcellularLocation>
        <location evidence="8">Cell membrane</location>
        <topology evidence="8">Multi-pass membrane protein</topology>
    </subcellularLocation>
</comment>
<evidence type="ECO:0000256" key="3">
    <source>
        <dbReference type="ARBA" id="ARBA00022475"/>
    </source>
</evidence>
<dbReference type="Gene3D" id="1.10.3720.10">
    <property type="entry name" value="MetI-like"/>
    <property type="match status" value="2"/>
</dbReference>
<feature type="transmembrane region" description="Helical" evidence="8">
    <location>
        <begin position="240"/>
        <end position="257"/>
    </location>
</feature>
<keyword evidence="6 8" id="KW-1133">Transmembrane helix</keyword>
<keyword evidence="3" id="KW-1003">Cell membrane</keyword>
<dbReference type="InterPro" id="IPR000515">
    <property type="entry name" value="MetI-like"/>
</dbReference>
<name>A0ABY8EE02_9FIRM</name>
<accession>A0ABY8EE02</accession>
<feature type="transmembrane region" description="Helical" evidence="8">
    <location>
        <begin position="472"/>
        <end position="494"/>
    </location>
</feature>
<evidence type="ECO:0000256" key="2">
    <source>
        <dbReference type="ARBA" id="ARBA00022448"/>
    </source>
</evidence>
<feature type="transmembrane region" description="Helical" evidence="8">
    <location>
        <begin position="514"/>
        <end position="537"/>
    </location>
</feature>
<organism evidence="10 11">
    <name type="scientific">Tepidibacter hydrothermalis</name>
    <dbReference type="NCBI Taxonomy" id="3036126"/>
    <lineage>
        <taxon>Bacteria</taxon>
        <taxon>Bacillati</taxon>
        <taxon>Bacillota</taxon>
        <taxon>Clostridia</taxon>
        <taxon>Peptostreptococcales</taxon>
        <taxon>Peptostreptococcaceae</taxon>
        <taxon>Tepidibacter</taxon>
    </lineage>
</organism>
<evidence type="ECO:0000256" key="4">
    <source>
        <dbReference type="ARBA" id="ARBA00022519"/>
    </source>
</evidence>
<dbReference type="InterPro" id="IPR035906">
    <property type="entry name" value="MetI-like_sf"/>
</dbReference>
<keyword evidence="5 8" id="KW-0812">Transmembrane</keyword>
<feature type="domain" description="ABC transmembrane type-1" evidence="9">
    <location>
        <begin position="330"/>
        <end position="536"/>
    </location>
</feature>